<reference evidence="2 3" key="1">
    <citation type="submission" date="2020-10" db="EMBL/GenBank/DDBJ databases">
        <title>Aquamicrobium zhengzhouensis sp. nov., a exopolysaccharide producing bacterium isolated from farmland soil.</title>
        <authorList>
            <person name="Wang X."/>
        </authorList>
    </citation>
    <scope>NUCLEOTIDE SEQUENCE [LARGE SCALE GENOMIC DNA]</scope>
    <source>
        <strain evidence="3">cd-1</strain>
    </source>
</reference>
<dbReference type="Proteomes" id="UP000601789">
    <property type="component" value="Unassembled WGS sequence"/>
</dbReference>
<keyword evidence="1" id="KW-0732">Signal</keyword>
<feature type="chain" id="PRO_5047446528" evidence="1">
    <location>
        <begin position="23"/>
        <end position="97"/>
    </location>
</feature>
<dbReference type="Pfam" id="PF07076">
    <property type="entry name" value="DUF1344"/>
    <property type="match status" value="1"/>
</dbReference>
<dbReference type="InterPro" id="IPR009780">
    <property type="entry name" value="DUF1344"/>
</dbReference>
<name>A0ABS0SC02_9HYPH</name>
<protein>
    <submittedName>
        <fullName evidence="2">DUF1344 domain-containing protein</fullName>
    </submittedName>
</protein>
<keyword evidence="3" id="KW-1185">Reference proteome</keyword>
<evidence type="ECO:0000313" key="2">
    <source>
        <dbReference type="EMBL" id="MBI1620832.1"/>
    </source>
</evidence>
<feature type="signal peptide" evidence="1">
    <location>
        <begin position="1"/>
        <end position="22"/>
    </location>
</feature>
<gene>
    <name evidence="2" type="ORF">IOD40_09190</name>
</gene>
<dbReference type="RefSeq" id="WP_198476251.1">
    <property type="nucleotide sequence ID" value="NZ_JADGMQ010000005.1"/>
</dbReference>
<evidence type="ECO:0000313" key="3">
    <source>
        <dbReference type="Proteomes" id="UP000601789"/>
    </source>
</evidence>
<comment type="caution">
    <text evidence="2">The sequence shown here is derived from an EMBL/GenBank/DDBJ whole genome shotgun (WGS) entry which is preliminary data.</text>
</comment>
<proteinExistence type="predicted"/>
<evidence type="ECO:0000256" key="1">
    <source>
        <dbReference type="SAM" id="SignalP"/>
    </source>
</evidence>
<dbReference type="EMBL" id="JADGMQ010000005">
    <property type="protein sequence ID" value="MBI1620832.1"/>
    <property type="molecule type" value="Genomic_DNA"/>
</dbReference>
<organism evidence="2 3">
    <name type="scientific">Aquamicrobium zhengzhouense</name>
    <dbReference type="NCBI Taxonomy" id="2781738"/>
    <lineage>
        <taxon>Bacteria</taxon>
        <taxon>Pseudomonadati</taxon>
        <taxon>Pseudomonadota</taxon>
        <taxon>Alphaproteobacteria</taxon>
        <taxon>Hyphomicrobiales</taxon>
        <taxon>Phyllobacteriaceae</taxon>
        <taxon>Aquamicrobium</taxon>
    </lineage>
</organism>
<sequence length="97" mass="10572">MRTTISLGVILLAAMGAPNASAFTSTGTLERVTPSRNEVRLRDGDAYRLPAHIDLSGYRAGEKVHVSWDSQDPSILSEGSDEYIRLLDATSIRPAER</sequence>
<accession>A0ABS0SC02</accession>